<organism evidence="3 4">
    <name type="scientific">Dactylosporangium aurantiacum</name>
    <dbReference type="NCBI Taxonomy" id="35754"/>
    <lineage>
        <taxon>Bacteria</taxon>
        <taxon>Bacillati</taxon>
        <taxon>Actinomycetota</taxon>
        <taxon>Actinomycetes</taxon>
        <taxon>Micromonosporales</taxon>
        <taxon>Micromonosporaceae</taxon>
        <taxon>Dactylosporangium</taxon>
    </lineage>
</organism>
<dbReference type="RefSeq" id="WP_033360703.1">
    <property type="nucleotide sequence ID" value="NZ_CP073767.1"/>
</dbReference>
<dbReference type="PROSITE" id="PS00061">
    <property type="entry name" value="ADH_SHORT"/>
    <property type="match status" value="1"/>
</dbReference>
<dbReference type="InterPro" id="IPR020904">
    <property type="entry name" value="Sc_DH/Rdtase_CS"/>
</dbReference>
<dbReference type="InterPro" id="IPR036291">
    <property type="entry name" value="NAD(P)-bd_dom_sf"/>
</dbReference>
<gene>
    <name evidence="3" type="ORF">Daura_22835</name>
</gene>
<comment type="similarity">
    <text evidence="1">Belongs to the short-chain dehydrogenases/reductases (SDR) family.</text>
</comment>
<dbReference type="InterPro" id="IPR051122">
    <property type="entry name" value="SDR_DHRS6-like"/>
</dbReference>
<keyword evidence="4" id="KW-1185">Reference proteome</keyword>
<dbReference type="PRINTS" id="PR00081">
    <property type="entry name" value="GDHRDH"/>
</dbReference>
<evidence type="ECO:0000313" key="4">
    <source>
        <dbReference type="Proteomes" id="UP001058003"/>
    </source>
</evidence>
<dbReference type="Proteomes" id="UP001058003">
    <property type="component" value="Chromosome"/>
</dbReference>
<name>A0A9Q9ITM6_9ACTN</name>
<dbReference type="Pfam" id="PF13561">
    <property type="entry name" value="adh_short_C2"/>
    <property type="match status" value="1"/>
</dbReference>
<dbReference type="GO" id="GO:0016491">
    <property type="term" value="F:oxidoreductase activity"/>
    <property type="evidence" value="ECO:0007669"/>
    <property type="project" value="UniProtKB-KW"/>
</dbReference>
<dbReference type="Gene3D" id="3.40.50.720">
    <property type="entry name" value="NAD(P)-binding Rossmann-like Domain"/>
    <property type="match status" value="1"/>
</dbReference>
<keyword evidence="2" id="KW-0560">Oxidoreductase</keyword>
<dbReference type="AlphaFoldDB" id="A0A9Q9ITM6"/>
<dbReference type="InterPro" id="IPR002347">
    <property type="entry name" value="SDR_fam"/>
</dbReference>
<dbReference type="KEGG" id="daur:Daura_22835"/>
<protein>
    <submittedName>
        <fullName evidence="3">SDR family oxidoreductase</fullName>
    </submittedName>
</protein>
<evidence type="ECO:0000256" key="1">
    <source>
        <dbReference type="ARBA" id="ARBA00006484"/>
    </source>
</evidence>
<dbReference type="SUPFAM" id="SSF51735">
    <property type="entry name" value="NAD(P)-binding Rossmann-fold domains"/>
    <property type="match status" value="1"/>
</dbReference>
<dbReference type="FunFam" id="3.40.50.720:FF:000084">
    <property type="entry name" value="Short-chain dehydrogenase reductase"/>
    <property type="match status" value="1"/>
</dbReference>
<proteinExistence type="inferred from homology"/>
<dbReference type="PRINTS" id="PR00080">
    <property type="entry name" value="SDRFAMILY"/>
</dbReference>
<accession>A0A9Q9ITM6</accession>
<dbReference type="PANTHER" id="PTHR43477:SF1">
    <property type="entry name" value="DIHYDROANTICAPSIN 7-DEHYDROGENASE"/>
    <property type="match status" value="1"/>
</dbReference>
<dbReference type="CDD" id="cd05233">
    <property type="entry name" value="SDR_c"/>
    <property type="match status" value="1"/>
</dbReference>
<dbReference type="OrthoDB" id="3542748at2"/>
<reference evidence="3" key="1">
    <citation type="submission" date="2021-04" db="EMBL/GenBank/DDBJ databases">
        <title>Dactylosporangium aurantiacum NRRL B-8018 full assembly.</title>
        <authorList>
            <person name="Hartkoorn R.C."/>
            <person name="Beaudoing E."/>
            <person name="Hot D."/>
        </authorList>
    </citation>
    <scope>NUCLEOTIDE SEQUENCE</scope>
    <source>
        <strain evidence="3">NRRL B-8018</strain>
    </source>
</reference>
<evidence type="ECO:0000256" key="2">
    <source>
        <dbReference type="ARBA" id="ARBA00023002"/>
    </source>
</evidence>
<dbReference type="PANTHER" id="PTHR43477">
    <property type="entry name" value="DIHYDROANTICAPSIN 7-DEHYDROGENASE"/>
    <property type="match status" value="1"/>
</dbReference>
<dbReference type="EMBL" id="CP073767">
    <property type="protein sequence ID" value="UWZ58753.1"/>
    <property type="molecule type" value="Genomic_DNA"/>
</dbReference>
<evidence type="ECO:0000313" key="3">
    <source>
        <dbReference type="EMBL" id="UWZ58753.1"/>
    </source>
</evidence>
<sequence length="249" mass="25525">MNTERFNGRVVLVTGAASGIGAEAAARFAAEGADVVLLDIDDDRGNAVAHETGGRYLHCDVAAAADWDTVATSVHEQYGRVDVVFSNGPGRIVRTVAVHELTEDEWDRQIAVTLKAAYLAARTFCPSLGRTQGSLIFTSSVHAGIGVRGCAAYAAAKGGLLALTRQLAVEYAPAVRVNAVVPGPVRTPAWDGIDSAGVAATIAETPAGRLGDPADIAAAVAYLASPDASFVTGSTLTVDGGWTISTTSS</sequence>